<dbReference type="Pfam" id="PF01230">
    <property type="entry name" value="HIT"/>
    <property type="match status" value="1"/>
</dbReference>
<dbReference type="InterPro" id="IPR011146">
    <property type="entry name" value="HIT-like"/>
</dbReference>
<dbReference type="Gene3D" id="3.30.428.10">
    <property type="entry name" value="HIT-like"/>
    <property type="match status" value="1"/>
</dbReference>
<comment type="similarity">
    <text evidence="2">Belongs to the HINT family.</text>
</comment>
<organism evidence="6 7">
    <name type="scientific">Peromyscus maniculatus bairdii</name>
    <name type="common">Prairie deer mouse</name>
    <dbReference type="NCBI Taxonomy" id="230844"/>
    <lineage>
        <taxon>Eukaryota</taxon>
        <taxon>Metazoa</taxon>
        <taxon>Chordata</taxon>
        <taxon>Craniata</taxon>
        <taxon>Vertebrata</taxon>
        <taxon>Euteleostomi</taxon>
        <taxon>Mammalia</taxon>
        <taxon>Eutheria</taxon>
        <taxon>Euarchontoglires</taxon>
        <taxon>Glires</taxon>
        <taxon>Rodentia</taxon>
        <taxon>Myomorpha</taxon>
        <taxon>Muroidea</taxon>
        <taxon>Cricetidae</taxon>
        <taxon>Neotominae</taxon>
        <taxon>Peromyscus</taxon>
    </lineage>
</organism>
<dbReference type="Ensembl" id="ENSPEMT00000034101.1">
    <property type="protein sequence ID" value="ENSPEMP00000032358.1"/>
    <property type="gene ID" value="ENSPEMG00000030394.1"/>
</dbReference>
<feature type="short sequence motif" description="Histidine triad motif" evidence="4">
    <location>
        <begin position="140"/>
        <end position="144"/>
    </location>
</feature>
<dbReference type="AlphaFoldDB" id="A0A8C8UG65"/>
<evidence type="ECO:0000313" key="7">
    <source>
        <dbReference type="Proteomes" id="UP000694547"/>
    </source>
</evidence>
<dbReference type="Proteomes" id="UP000694547">
    <property type="component" value="Chromosome 4"/>
</dbReference>
<dbReference type="GO" id="GO:0003824">
    <property type="term" value="F:catalytic activity"/>
    <property type="evidence" value="ECO:0007669"/>
    <property type="project" value="InterPro"/>
</dbReference>
<dbReference type="InterPro" id="IPR001310">
    <property type="entry name" value="Histidine_triad_HIT"/>
</dbReference>
<evidence type="ECO:0000256" key="2">
    <source>
        <dbReference type="ARBA" id="ARBA00025764"/>
    </source>
</evidence>
<keyword evidence="7" id="KW-1185">Reference proteome</keyword>
<evidence type="ECO:0000259" key="5">
    <source>
        <dbReference type="Pfam" id="PF01230"/>
    </source>
</evidence>
<reference evidence="6" key="2">
    <citation type="submission" date="2025-08" db="UniProtKB">
        <authorList>
            <consortium name="Ensembl"/>
        </authorList>
    </citation>
    <scope>IDENTIFICATION</scope>
</reference>
<proteinExistence type="inferred from homology"/>
<feature type="domain" description="HIT" evidence="5">
    <location>
        <begin position="98"/>
        <end position="147"/>
    </location>
</feature>
<evidence type="ECO:0000313" key="6">
    <source>
        <dbReference type="Ensembl" id="ENSPEMP00000032358.1"/>
    </source>
</evidence>
<feature type="active site" description="Tele-AMP-histidine intermediate" evidence="3">
    <location>
        <position position="142"/>
    </location>
</feature>
<evidence type="ECO:0000256" key="1">
    <source>
        <dbReference type="ARBA" id="ARBA00024472"/>
    </source>
</evidence>
<dbReference type="InterPro" id="IPR036265">
    <property type="entry name" value="HIT-like_sf"/>
</dbReference>
<name>A0A8C8UG65_PERMB</name>
<evidence type="ECO:0000256" key="3">
    <source>
        <dbReference type="PIRSR" id="PIRSR601310-1"/>
    </source>
</evidence>
<evidence type="ECO:0000256" key="4">
    <source>
        <dbReference type="PIRSR" id="PIRSR601310-3"/>
    </source>
</evidence>
<reference evidence="6 7" key="1">
    <citation type="submission" date="2018-10" db="EMBL/GenBank/DDBJ databases">
        <title>Improved assembly of the deer mouse Peromyscus maniculatus genome.</title>
        <authorList>
            <person name="Lassance J.-M."/>
            <person name="Hoekstra H.E."/>
        </authorList>
    </citation>
    <scope>NUCLEOTIDE SEQUENCE [LARGE SCALE GENOMIC DNA]</scope>
</reference>
<sequence>MADRQTIANTQVTQPGGDTIFSKIIKKKSPTKMIFSFKTFLLKHQHFLVIPKNLIAQISFFLLFFSELRTEPRALHLLGKRSTTELNPQPLAQISLADDDESLRGYLIIVGKKCARESGPELGYRMAVDEGTDGQQSVYHIHLHVLGVSR</sequence>
<accession>A0A8C8UG65</accession>
<reference evidence="6" key="3">
    <citation type="submission" date="2025-09" db="UniProtKB">
        <authorList>
            <consortium name="Ensembl"/>
        </authorList>
    </citation>
    <scope>IDENTIFICATION</scope>
</reference>
<dbReference type="SUPFAM" id="SSF54197">
    <property type="entry name" value="HIT-like"/>
    <property type="match status" value="1"/>
</dbReference>
<protein>
    <recommendedName>
        <fullName evidence="5">HIT domain-containing protein</fullName>
    </recommendedName>
</protein>
<comment type="catalytic activity">
    <reaction evidence="1">
        <text>adenosine 5'-phosphoramidate + H2O = NH4(+) + AMP</text>
        <dbReference type="Rhea" id="RHEA:67916"/>
        <dbReference type="ChEBI" id="CHEBI:15377"/>
        <dbReference type="ChEBI" id="CHEBI:28938"/>
        <dbReference type="ChEBI" id="CHEBI:57890"/>
        <dbReference type="ChEBI" id="CHEBI:456215"/>
    </reaction>
</comment>
<dbReference type="PANTHER" id="PTHR23089">
    <property type="entry name" value="HISTIDINE TRIAD HIT PROTEIN"/>
    <property type="match status" value="1"/>
</dbReference>